<feature type="transmembrane region" description="Helical" evidence="1">
    <location>
        <begin position="14"/>
        <end position="39"/>
    </location>
</feature>
<keyword evidence="3" id="KW-1185">Reference proteome</keyword>
<evidence type="ECO:0000256" key="1">
    <source>
        <dbReference type="SAM" id="Phobius"/>
    </source>
</evidence>
<dbReference type="EMBL" id="CP061169">
    <property type="protein sequence ID" value="QPZ37497.1"/>
    <property type="molecule type" value="Genomic_DNA"/>
</dbReference>
<protein>
    <submittedName>
        <fullName evidence="2">DUF4012 domain-containing protein</fullName>
    </submittedName>
</protein>
<dbReference type="Proteomes" id="UP000662814">
    <property type="component" value="Chromosome"/>
</dbReference>
<keyword evidence="1" id="KW-0812">Transmembrane</keyword>
<dbReference type="InterPro" id="IPR025101">
    <property type="entry name" value="DUF4012"/>
</dbReference>
<evidence type="ECO:0000313" key="3">
    <source>
        <dbReference type="Proteomes" id="UP000662814"/>
    </source>
</evidence>
<keyword evidence="1" id="KW-1133">Transmembrane helix</keyword>
<organism evidence="2 3">
    <name type="scientific">Paramicrobacterium chengjingii</name>
    <dbReference type="NCBI Taxonomy" id="2769067"/>
    <lineage>
        <taxon>Bacteria</taxon>
        <taxon>Bacillati</taxon>
        <taxon>Actinomycetota</taxon>
        <taxon>Actinomycetes</taxon>
        <taxon>Micrococcales</taxon>
        <taxon>Microbacteriaceae</taxon>
        <taxon>Paramicrobacterium</taxon>
    </lineage>
</organism>
<evidence type="ECO:0000313" key="2">
    <source>
        <dbReference type="EMBL" id="QPZ37497.1"/>
    </source>
</evidence>
<dbReference type="Pfam" id="PF13196">
    <property type="entry name" value="DUF4012"/>
    <property type="match status" value="1"/>
</dbReference>
<reference evidence="2 3" key="1">
    <citation type="submission" date="2020-12" db="EMBL/GenBank/DDBJ databases">
        <title>Microbacterium sp. HY060.</title>
        <authorList>
            <person name="Zhou J."/>
        </authorList>
    </citation>
    <scope>NUCLEOTIDE SEQUENCE [LARGE SCALE GENOMIC DNA]</scope>
    <source>
        <strain evidence="2 3">HY60</strain>
    </source>
</reference>
<proteinExistence type="predicted"/>
<gene>
    <name evidence="2" type="ORF">HCR76_11700</name>
</gene>
<accession>A0ABX6YFE5</accession>
<keyword evidence="1" id="KW-0472">Membrane</keyword>
<dbReference type="RefSeq" id="WP_166990527.1">
    <property type="nucleotide sequence ID" value="NZ_CP061169.1"/>
</dbReference>
<name>A0ABX6YFE5_9MICO</name>
<sequence>MGSRAVSKPLYKRAVLWVPIICVLVLALVAVVVCGFLVAKQALAVRDSLNKALPLVSTIQEHVTSGDIEAAKSSVSDLEKYTEQARSDTGGFLWDIGEGVPVLGNNLVAVRTTAEVADSLATKVVKPLSQFSLDDLKPVDGKINVDQISALGETVTNALEATTTSQKRFDSLNRDGLVDQITSAMDKIEPKLTEVSDLLGAAKQATDVLPAALGADGPRNYLMLFQNNAEARGTGGNPASILLVNVTDGAITIADQASSRDFTNGGPELITDIDEQTLKLYGDKIGRYMMDMTLTPDFTTTADIATAWWGTYSDMKIDGVMSLDPVALSYLLKATGPIELETGDTLTSENAVSLLLNETYFRYEDPDMQDLFFAAAAGSIFDALTQGDLDIKELITQLTVVIDQGRLLYSSSDDAENALFAGTRVAGALPESNADDNVAGVYINDTTGSKMDFYMNMTIGAEQTCTADAASTAATVTLSNILDPAKADSLPDYIQGPYYKHGRIATDVVLYAPVGQTIENVTVNGKTVTPNYSGEHLGRSVAKISVTTDPGTQTVIGYTLTGGADADAAPLDFWHTPMVRETPVDVARCKA</sequence>